<dbReference type="InterPro" id="IPR036022">
    <property type="entry name" value="MYSc_Myo8"/>
</dbReference>
<dbReference type="InterPro" id="IPR001609">
    <property type="entry name" value="Myosin_head_motor_dom-like"/>
</dbReference>
<dbReference type="PRINTS" id="PR00193">
    <property type="entry name" value="MYOSINHEAVY"/>
</dbReference>
<dbReference type="Pfam" id="PF25369">
    <property type="entry name" value="SH3_VIII-1_N"/>
    <property type="match status" value="1"/>
</dbReference>
<dbReference type="GO" id="GO:0030048">
    <property type="term" value="P:actin filament-based movement"/>
    <property type="evidence" value="ECO:0007669"/>
    <property type="project" value="UniProtKB-ARBA"/>
</dbReference>
<dbReference type="Pfam" id="PF00612">
    <property type="entry name" value="IQ"/>
    <property type="match status" value="1"/>
</dbReference>
<dbReference type="Gene3D" id="1.20.5.190">
    <property type="match status" value="1"/>
</dbReference>
<dbReference type="PROSITE" id="PS51844">
    <property type="entry name" value="SH3_LIKE"/>
    <property type="match status" value="1"/>
</dbReference>
<dbReference type="PROSITE" id="PS50096">
    <property type="entry name" value="IQ"/>
    <property type="match status" value="2"/>
</dbReference>
<evidence type="ECO:0000256" key="8">
    <source>
        <dbReference type="PROSITE-ProRule" id="PRU00782"/>
    </source>
</evidence>
<evidence type="ECO:0000256" key="2">
    <source>
        <dbReference type="ARBA" id="ARBA00022840"/>
    </source>
</evidence>
<feature type="coiled-coil region" evidence="9">
    <location>
        <begin position="935"/>
        <end position="973"/>
    </location>
</feature>
<dbReference type="SMART" id="SM00015">
    <property type="entry name" value="IQ"/>
    <property type="match status" value="2"/>
</dbReference>
<feature type="region of interest" description="Actin-binding" evidence="8">
    <location>
        <begin position="727"/>
        <end position="749"/>
    </location>
</feature>
<dbReference type="GO" id="GO:0005524">
    <property type="term" value="F:ATP binding"/>
    <property type="evidence" value="ECO:0007669"/>
    <property type="project" value="UniProtKB-UniRule"/>
</dbReference>
<dbReference type="GO" id="GO:0016020">
    <property type="term" value="C:membrane"/>
    <property type="evidence" value="ECO:0007669"/>
    <property type="project" value="TreeGrafter"/>
</dbReference>
<evidence type="ECO:0000259" key="11">
    <source>
        <dbReference type="PROSITE" id="PS51456"/>
    </source>
</evidence>
<dbReference type="SUPFAM" id="SSF52540">
    <property type="entry name" value="P-loop containing nucleoside triphosphate hydrolases"/>
    <property type="match status" value="1"/>
</dbReference>
<dbReference type="GO" id="GO:0000146">
    <property type="term" value="F:microfilament motor activity"/>
    <property type="evidence" value="ECO:0007669"/>
    <property type="project" value="TreeGrafter"/>
</dbReference>
<dbReference type="InterPro" id="IPR057535">
    <property type="entry name" value="MYO1-3_N_SH3"/>
</dbReference>
<comment type="similarity">
    <text evidence="8">Belongs to the TRAFAC class myosin-kinesin ATPase superfamily. Myosin family.</text>
</comment>
<evidence type="ECO:0000256" key="4">
    <source>
        <dbReference type="ARBA" id="ARBA00023054"/>
    </source>
</evidence>
<keyword evidence="1 8" id="KW-0547">Nucleotide-binding</keyword>
<dbReference type="CDD" id="cd01383">
    <property type="entry name" value="MYSc_Myo8"/>
    <property type="match status" value="1"/>
</dbReference>
<dbReference type="PROSITE" id="PS51456">
    <property type="entry name" value="MYOSIN_MOTOR"/>
    <property type="match status" value="1"/>
</dbReference>
<dbReference type="PANTHER" id="PTHR13140:SF706">
    <property type="entry name" value="DILUTE CLASS UNCONVENTIONAL MYOSIN, ISOFORM C"/>
    <property type="match status" value="1"/>
</dbReference>
<dbReference type="Pfam" id="PF00063">
    <property type="entry name" value="Myosin_head"/>
    <property type="match status" value="1"/>
</dbReference>
<comment type="caution">
    <text evidence="13">The sequence shown here is derived from an EMBL/GenBank/DDBJ whole genome shotgun (WGS) entry which is preliminary data.</text>
</comment>
<evidence type="ECO:0000256" key="5">
    <source>
        <dbReference type="ARBA" id="ARBA00023123"/>
    </source>
</evidence>
<dbReference type="EMBL" id="JANAVB010011394">
    <property type="protein sequence ID" value="KAJ6837556.1"/>
    <property type="molecule type" value="Genomic_DNA"/>
</dbReference>
<evidence type="ECO:0000256" key="1">
    <source>
        <dbReference type="ARBA" id="ARBA00022741"/>
    </source>
</evidence>
<evidence type="ECO:0000256" key="10">
    <source>
        <dbReference type="SAM" id="MobiDB-lite"/>
    </source>
</evidence>
<dbReference type="InterPro" id="IPR027417">
    <property type="entry name" value="P-loop_NTPase"/>
</dbReference>
<evidence type="ECO:0000256" key="3">
    <source>
        <dbReference type="ARBA" id="ARBA00022860"/>
    </source>
</evidence>
<dbReference type="InterPro" id="IPR004009">
    <property type="entry name" value="SH3_Myosin"/>
</dbReference>
<dbReference type="SMART" id="SM00242">
    <property type="entry name" value="MYSc"/>
    <property type="match status" value="1"/>
</dbReference>
<organism evidence="13 14">
    <name type="scientific">Iris pallida</name>
    <name type="common">Sweet iris</name>
    <dbReference type="NCBI Taxonomy" id="29817"/>
    <lineage>
        <taxon>Eukaryota</taxon>
        <taxon>Viridiplantae</taxon>
        <taxon>Streptophyta</taxon>
        <taxon>Embryophyta</taxon>
        <taxon>Tracheophyta</taxon>
        <taxon>Spermatophyta</taxon>
        <taxon>Magnoliopsida</taxon>
        <taxon>Liliopsida</taxon>
        <taxon>Asparagales</taxon>
        <taxon>Iridaceae</taxon>
        <taxon>Iridoideae</taxon>
        <taxon>Irideae</taxon>
        <taxon>Iris</taxon>
    </lineage>
</organism>
<dbReference type="GO" id="GO:0005737">
    <property type="term" value="C:cytoplasm"/>
    <property type="evidence" value="ECO:0007669"/>
    <property type="project" value="TreeGrafter"/>
</dbReference>
<evidence type="ECO:0000256" key="9">
    <source>
        <dbReference type="SAM" id="Coils"/>
    </source>
</evidence>
<feature type="region of interest" description="Disordered" evidence="10">
    <location>
        <begin position="1"/>
        <end position="61"/>
    </location>
</feature>
<dbReference type="FunFam" id="1.10.10.820:FF:000001">
    <property type="entry name" value="Myosin heavy chain"/>
    <property type="match status" value="1"/>
</dbReference>
<keyword evidence="2 8" id="KW-0067">ATP-binding</keyword>
<dbReference type="PANTHER" id="PTHR13140">
    <property type="entry name" value="MYOSIN"/>
    <property type="match status" value="1"/>
</dbReference>
<proteinExistence type="inferred from homology"/>
<dbReference type="InterPro" id="IPR036961">
    <property type="entry name" value="Kinesin_motor_dom_sf"/>
</dbReference>
<evidence type="ECO:0000256" key="7">
    <source>
        <dbReference type="ARBA" id="ARBA00023203"/>
    </source>
</evidence>
<keyword evidence="7 8" id="KW-0009">Actin-binding</keyword>
<feature type="coiled-coil region" evidence="9">
    <location>
        <begin position="1040"/>
        <end position="1077"/>
    </location>
</feature>
<feature type="binding site" evidence="8">
    <location>
        <begin position="270"/>
        <end position="277"/>
    </location>
    <ligand>
        <name>ATP</name>
        <dbReference type="ChEBI" id="CHEBI:30616"/>
    </ligand>
</feature>
<dbReference type="AlphaFoldDB" id="A0AAX6H993"/>
<dbReference type="GO" id="GO:0051015">
    <property type="term" value="F:actin filament binding"/>
    <property type="evidence" value="ECO:0007669"/>
    <property type="project" value="TreeGrafter"/>
</dbReference>
<keyword evidence="4 9" id="KW-0175">Coiled coil</keyword>
<dbReference type="GO" id="GO:0007015">
    <property type="term" value="P:actin filament organization"/>
    <property type="evidence" value="ECO:0007669"/>
    <property type="project" value="TreeGrafter"/>
</dbReference>
<accession>A0AAX6H993</accession>
<dbReference type="Gene3D" id="1.20.120.720">
    <property type="entry name" value="Myosin VI head, motor domain, U50 subdomain"/>
    <property type="match status" value="1"/>
</dbReference>
<keyword evidence="14" id="KW-1185">Reference proteome</keyword>
<dbReference type="Gene3D" id="6.20.240.20">
    <property type="match status" value="1"/>
</dbReference>
<dbReference type="InterPro" id="IPR000048">
    <property type="entry name" value="IQ_motif_EF-hand-BS"/>
</dbReference>
<reference evidence="13" key="2">
    <citation type="submission" date="2023-04" db="EMBL/GenBank/DDBJ databases">
        <authorList>
            <person name="Bruccoleri R.E."/>
            <person name="Oakeley E.J."/>
            <person name="Faust A.-M."/>
            <person name="Dessus-Babus S."/>
            <person name="Altorfer M."/>
            <person name="Burckhardt D."/>
            <person name="Oertli M."/>
            <person name="Naumann U."/>
            <person name="Petersen F."/>
            <person name="Wong J."/>
        </authorList>
    </citation>
    <scope>NUCLEOTIDE SEQUENCE</scope>
    <source>
        <strain evidence="13">GSM-AAB239-AS_SAM_17_03QT</strain>
        <tissue evidence="13">Leaf</tissue>
    </source>
</reference>
<dbReference type="Gene3D" id="1.20.58.530">
    <property type="match status" value="1"/>
</dbReference>
<feature type="compositionally biased region" description="Basic and acidic residues" evidence="10">
    <location>
        <begin position="16"/>
        <end position="29"/>
    </location>
</feature>
<name>A0AAX6H993_IRIPA</name>
<reference evidence="13" key="1">
    <citation type="journal article" date="2023" name="GigaByte">
        <title>Genome assembly of the bearded iris, Iris pallida Lam.</title>
        <authorList>
            <person name="Bruccoleri R.E."/>
            <person name="Oakeley E.J."/>
            <person name="Faust A.M.E."/>
            <person name="Altorfer M."/>
            <person name="Dessus-Babus S."/>
            <person name="Burckhardt D."/>
            <person name="Oertli M."/>
            <person name="Naumann U."/>
            <person name="Petersen F."/>
            <person name="Wong J."/>
        </authorList>
    </citation>
    <scope>NUCLEOTIDE SEQUENCE</scope>
    <source>
        <strain evidence="13">GSM-AAB239-AS_SAM_17_03QT</strain>
    </source>
</reference>
<keyword evidence="6 8" id="KW-0505">Motor protein</keyword>
<sequence>MTPASAVRSSLEEMLDSLRRRDERPKDEPPALPPRPTSRGRLPSQRRSLPVDFKVGAKEGEGRAVDGDEEVVFTSRFFGNKRIARMPQPEDSPYVKMPKLEKYKDEPLDEKFRWGGAAAGGSAPKKKKLRVWCRLPNTDWELGNIHSIKGEDTVVLLSNGNVLRASTKNLLPVNPDILDDVDDLIKLSYLNEPSVLRTVKCRYSRDMVYTKAGNVLVAINPFKEVPLYGSDLAAAYREKKDNRPHVYAIADSAYNAMMRDGANQSIIISGESGAGKTETAKIAMQYLATLGGRSGIENKVIRTNFILEAFGNAKTSRNDNSSRFGKLTEMQFNDGGKFCGAKIQTFLLEKTRVVQRETGERSYHVFYQLCAGASHILKEKLNLKAADEYEYLKQSDCLRISCVDDAQRFHMLMEALNIAHISKEDQENAFTMLAAVLWLGNIEFQVIDAENHVEVVSSEGVTSAAKLMGCEVSELMLALSTRKFHAGKDSIIEKLTLSQAIDTRNALAMSVYVFLFDWLVQKINKSLEVGETQTCRSITILDIYGFESFHRNGFEQFCINYANERLQQHFNRHMFKLEQEEYVQDGIDWTTVEFIDNSECLDLFEKRPLGLLSLLDEESSFPEATDLTFINKLKQHLDGNPCFKGEGRGAFRVRHYAGEVLYDTSGFLEKNRDLPHSDYVKLLAHCQLSGLFASYILDRSQDTNLIRQFTSADLLDRSVGSKFKGQLFKLMQCLESTTPHFIRCIKPNNNQLPGMFENEHVLQQLRCCGILEIVKISKAGYPFRIAHQRFAERYGFLIFENVASEDPLSIAVAVLQKFNVLPEMYQVGYTQLFFRTAQISALENTRNHTMQGILRIQKYFRGLKSRGKFKELKKGATTLQSFIRGSLVRRNILAMRTIGSKKHHKKVDKEVDKNLRGGKVQSSVSTELEMRVLKAEAIQRQREEENNKLRQQLQQYERRYQENEAKMKSMEEAWKMQMAALTQLGLDAAKKSEQSEVLNSSIHLNYDSYVATSGMHTPDSTPSRAGYMSNGSQDAVGSLVREYEQRKQTFENDVRFLANSDEDLRRLKAQFESWKKDYKVRLKEAKGTLQRLGVSDGEKTWRKWWIVKGVRL</sequence>
<dbReference type="Gene3D" id="3.40.850.10">
    <property type="entry name" value="Kinesin motor domain"/>
    <property type="match status" value="1"/>
</dbReference>
<dbReference type="Proteomes" id="UP001140949">
    <property type="component" value="Unassembled WGS sequence"/>
</dbReference>
<protein>
    <submittedName>
        <fullName evidence="13">Myosin-1 isoform X1</fullName>
    </submittedName>
</protein>
<evidence type="ECO:0000256" key="6">
    <source>
        <dbReference type="ARBA" id="ARBA00023175"/>
    </source>
</evidence>
<dbReference type="GO" id="GO:0016459">
    <property type="term" value="C:myosin complex"/>
    <property type="evidence" value="ECO:0007669"/>
    <property type="project" value="UniProtKB-KW"/>
</dbReference>
<keyword evidence="5 8" id="KW-0518">Myosin</keyword>
<evidence type="ECO:0000313" key="14">
    <source>
        <dbReference type="Proteomes" id="UP001140949"/>
    </source>
</evidence>
<evidence type="ECO:0000313" key="13">
    <source>
        <dbReference type="EMBL" id="KAJ6837556.1"/>
    </source>
</evidence>
<feature type="domain" description="Myosin motor" evidence="11">
    <location>
        <begin position="179"/>
        <end position="847"/>
    </location>
</feature>
<dbReference type="GO" id="GO:0005516">
    <property type="term" value="F:calmodulin binding"/>
    <property type="evidence" value="ECO:0007669"/>
    <property type="project" value="UniProtKB-KW"/>
</dbReference>
<keyword evidence="3" id="KW-0112">Calmodulin-binding</keyword>
<feature type="domain" description="Myosin N-terminal SH3-like" evidence="12">
    <location>
        <begin position="126"/>
        <end position="175"/>
    </location>
</feature>
<evidence type="ECO:0000259" key="12">
    <source>
        <dbReference type="PROSITE" id="PS51844"/>
    </source>
</evidence>
<gene>
    <name evidence="13" type="ORF">M6B38_119495</name>
</gene>
<dbReference type="Gene3D" id="1.10.10.820">
    <property type="match status" value="1"/>
</dbReference>